<organism evidence="10">
    <name type="scientific">Absidia glauca</name>
    <name type="common">Pin mould</name>
    <dbReference type="NCBI Taxonomy" id="4829"/>
    <lineage>
        <taxon>Eukaryota</taxon>
        <taxon>Fungi</taxon>
        <taxon>Fungi incertae sedis</taxon>
        <taxon>Mucoromycota</taxon>
        <taxon>Mucoromycotina</taxon>
        <taxon>Mucoromycetes</taxon>
        <taxon>Mucorales</taxon>
        <taxon>Cunninghamellaceae</taxon>
        <taxon>Absidia</taxon>
    </lineage>
</organism>
<evidence type="ECO:0000256" key="2">
    <source>
        <dbReference type="ARBA" id="ARBA00005887"/>
    </source>
</evidence>
<feature type="transmembrane region" description="Helical" evidence="8">
    <location>
        <begin position="346"/>
        <end position="365"/>
    </location>
</feature>
<name>A0A168STP8_ABSGL</name>
<dbReference type="OrthoDB" id="534912at2759"/>
<dbReference type="GO" id="GO:0005886">
    <property type="term" value="C:plasma membrane"/>
    <property type="evidence" value="ECO:0007669"/>
    <property type="project" value="UniProtKB-SubCell"/>
</dbReference>
<feature type="transmembrane region" description="Helical" evidence="8">
    <location>
        <begin position="396"/>
        <end position="414"/>
    </location>
</feature>
<dbReference type="InParanoid" id="A0A168STP8"/>
<evidence type="ECO:0000313" key="10">
    <source>
        <dbReference type="EMBL" id="SAM08920.1"/>
    </source>
</evidence>
<evidence type="ECO:0000256" key="6">
    <source>
        <dbReference type="ARBA" id="ARBA00023136"/>
    </source>
</evidence>
<accession>A0A168STP8</accession>
<feature type="transmembrane region" description="Helical" evidence="8">
    <location>
        <begin position="291"/>
        <end position="311"/>
    </location>
</feature>
<evidence type="ECO:0000313" key="11">
    <source>
        <dbReference type="Proteomes" id="UP000078561"/>
    </source>
</evidence>
<protein>
    <recommendedName>
        <fullName evidence="8">Ammonium transporter</fullName>
    </recommendedName>
</protein>
<evidence type="ECO:0000259" key="9">
    <source>
        <dbReference type="Pfam" id="PF00909"/>
    </source>
</evidence>
<dbReference type="EMBL" id="LT554937">
    <property type="protein sequence ID" value="SAM08920.1"/>
    <property type="molecule type" value="Genomic_DNA"/>
</dbReference>
<dbReference type="Proteomes" id="UP000078561">
    <property type="component" value="Unassembled WGS sequence"/>
</dbReference>
<keyword evidence="11" id="KW-1185">Reference proteome</keyword>
<sequence>MDPLVTRFASLSIFPSFFLDSMPLQYASGDIAWVLACTALVWLMIPGVGYFYAGMARSQRNALAMIMCSVMSLVVVTVQWFVWGYSLCFSKTASFFIGNLDNAFLRNVLGGPSVGSKNIPDLIFMVFQCMFASLTPALAIGSAASRARLLPLIVFVFVWSTLVYDVIACWTWNPNGWSSKLGVLDFAGGTPVHITSGFASLAYAYIIGRGVVDKSQQPQQQQPYSQNPQNMSNLITGCAFLWFGWFGFNGGSALGGGLRGGMAILVTNLAASVAALVWMGLDYWKQRQFSALSFCSGAVAGLVTITPAAGYVGPGPAVAIGVMGGMACNWAVHLKHWLHFDDVADVFAIHGVGGYVGSILTGVFAEQYIAALDDTEIPGGWINGNWMQVPRQMADATAGAAWSFCVTYLILLVMDRIPGLSMRVPREDDIQQYLINQNATVSNHHNGTAAPAAAPVIGVDHGCTSGNAFTYSSSDQKSDLASYYHVDRIFTIDHSSREQHLVNNGSFELESQQRSPTINDRVKISLSY</sequence>
<feature type="domain" description="Ammonium transporter AmtB-like" evidence="9">
    <location>
        <begin position="32"/>
        <end position="429"/>
    </location>
</feature>
<feature type="transmembrane region" description="Helical" evidence="8">
    <location>
        <begin position="260"/>
        <end position="279"/>
    </location>
</feature>
<keyword evidence="7 8" id="KW-0924">Ammonia transport</keyword>
<feature type="transmembrane region" description="Helical" evidence="8">
    <location>
        <begin position="232"/>
        <end position="248"/>
    </location>
</feature>
<feature type="transmembrane region" description="Helical" evidence="8">
    <location>
        <begin position="193"/>
        <end position="212"/>
    </location>
</feature>
<dbReference type="FunCoup" id="A0A168STP8">
    <property type="interactions" value="136"/>
</dbReference>
<dbReference type="InterPro" id="IPR029020">
    <property type="entry name" value="Ammonium/urea_transptr"/>
</dbReference>
<dbReference type="InterPro" id="IPR001905">
    <property type="entry name" value="Ammonium_transpt"/>
</dbReference>
<evidence type="ECO:0000256" key="8">
    <source>
        <dbReference type="RuleBase" id="RU362002"/>
    </source>
</evidence>
<proteinExistence type="inferred from homology"/>
<keyword evidence="5 8" id="KW-1133">Transmembrane helix</keyword>
<keyword evidence="4 8" id="KW-0812">Transmembrane</keyword>
<evidence type="ECO:0000256" key="4">
    <source>
        <dbReference type="ARBA" id="ARBA00022692"/>
    </source>
</evidence>
<dbReference type="Pfam" id="PF00909">
    <property type="entry name" value="Ammonium_transp"/>
    <property type="match status" value="1"/>
</dbReference>
<gene>
    <name evidence="10" type="primary">ABSGL_14586.1 scaffold 14663</name>
</gene>
<dbReference type="AlphaFoldDB" id="A0A168STP8"/>
<dbReference type="GO" id="GO:0008519">
    <property type="term" value="F:ammonium channel activity"/>
    <property type="evidence" value="ECO:0007669"/>
    <property type="project" value="InterPro"/>
</dbReference>
<dbReference type="PANTHER" id="PTHR43029:SF10">
    <property type="entry name" value="AMMONIUM TRANSPORTER MEP2"/>
    <property type="match status" value="1"/>
</dbReference>
<dbReference type="NCBIfam" id="TIGR00836">
    <property type="entry name" value="amt"/>
    <property type="match status" value="1"/>
</dbReference>
<comment type="similarity">
    <text evidence="2 8">Belongs to the ammonia transporter channel (TC 1.A.11.2) family.</text>
</comment>
<dbReference type="OMA" id="MNFRAWI"/>
<evidence type="ECO:0000256" key="5">
    <source>
        <dbReference type="ARBA" id="ARBA00022989"/>
    </source>
</evidence>
<dbReference type="InterPro" id="IPR024041">
    <property type="entry name" value="NH4_transpt_AmtB-like_dom"/>
</dbReference>
<evidence type="ECO:0000256" key="7">
    <source>
        <dbReference type="ARBA" id="ARBA00023177"/>
    </source>
</evidence>
<feature type="transmembrane region" description="Helical" evidence="8">
    <location>
        <begin position="31"/>
        <end position="53"/>
    </location>
</feature>
<evidence type="ECO:0000256" key="1">
    <source>
        <dbReference type="ARBA" id="ARBA00004141"/>
    </source>
</evidence>
<dbReference type="STRING" id="4829.A0A168STP8"/>
<dbReference type="SUPFAM" id="SSF111352">
    <property type="entry name" value="Ammonium transporter"/>
    <property type="match status" value="1"/>
</dbReference>
<feature type="transmembrane region" description="Helical" evidence="8">
    <location>
        <begin position="62"/>
        <end position="82"/>
    </location>
</feature>
<evidence type="ECO:0000256" key="3">
    <source>
        <dbReference type="ARBA" id="ARBA00022448"/>
    </source>
</evidence>
<dbReference type="PANTHER" id="PTHR43029">
    <property type="entry name" value="AMMONIUM TRANSPORTER MEP2"/>
    <property type="match status" value="1"/>
</dbReference>
<reference evidence="10" key="1">
    <citation type="submission" date="2016-04" db="EMBL/GenBank/DDBJ databases">
        <authorList>
            <person name="Evans L.H."/>
            <person name="Alamgir A."/>
            <person name="Owens N."/>
            <person name="Weber N.D."/>
            <person name="Virtaneva K."/>
            <person name="Barbian K."/>
            <person name="Babar A."/>
            <person name="Rosenke K."/>
        </authorList>
    </citation>
    <scope>NUCLEOTIDE SEQUENCE [LARGE SCALE GENOMIC DNA]</scope>
    <source>
        <strain evidence="10">CBS 101.48</strain>
    </source>
</reference>
<feature type="transmembrane region" description="Helical" evidence="8">
    <location>
        <begin position="122"/>
        <end position="140"/>
    </location>
</feature>
<keyword evidence="6 8" id="KW-0472">Membrane</keyword>
<feature type="transmembrane region" description="Helical" evidence="8">
    <location>
        <begin position="152"/>
        <end position="173"/>
    </location>
</feature>
<comment type="subcellular location">
    <subcellularLocation>
        <location evidence="8">Cell membrane</location>
        <topology evidence="8">Multi-pass membrane protein</topology>
    </subcellularLocation>
    <subcellularLocation>
        <location evidence="1">Membrane</location>
        <topology evidence="1">Multi-pass membrane protein</topology>
    </subcellularLocation>
</comment>
<feature type="transmembrane region" description="Helical" evidence="8">
    <location>
        <begin position="317"/>
        <end position="334"/>
    </location>
</feature>
<keyword evidence="3 8" id="KW-0813">Transport</keyword>
<dbReference type="Gene3D" id="1.10.3430.10">
    <property type="entry name" value="Ammonium transporter AmtB like domains"/>
    <property type="match status" value="1"/>
</dbReference>